<accession>A0A0K8TKI3</accession>
<sequence length="128" mass="14750">GPNSDLLLQIQVHSYRKLIIPVSTYGAPIWVPLATKSKLNKVAIGERDCLRKIASKTRKKNKNEEFYELIDCPKILDHLQSFHKRNLKRLMSHTNALIDNAMTVREDLRSFCTGSFRIPIQFISFDPP</sequence>
<dbReference type="AlphaFoldDB" id="A0A0K8TKI3"/>
<feature type="non-terminal residue" evidence="1">
    <location>
        <position position="1"/>
    </location>
</feature>
<organism evidence="1">
    <name type="scientific">Tabanus bromius</name>
    <name type="common">Band-eyed brown horse fly</name>
    <dbReference type="NCBI Taxonomy" id="304241"/>
    <lineage>
        <taxon>Eukaryota</taxon>
        <taxon>Metazoa</taxon>
        <taxon>Ecdysozoa</taxon>
        <taxon>Arthropoda</taxon>
        <taxon>Hexapoda</taxon>
        <taxon>Insecta</taxon>
        <taxon>Pterygota</taxon>
        <taxon>Neoptera</taxon>
        <taxon>Endopterygota</taxon>
        <taxon>Diptera</taxon>
        <taxon>Brachycera</taxon>
        <taxon>Tabanomorpha</taxon>
        <taxon>Tabanoidea</taxon>
        <taxon>Tabanidae</taxon>
        <taxon>Tabanus</taxon>
    </lineage>
</organism>
<protein>
    <submittedName>
        <fullName evidence="1">Uncharacterized protein</fullName>
    </submittedName>
</protein>
<proteinExistence type="evidence at transcript level"/>
<reference evidence="1" key="1">
    <citation type="journal article" date="2015" name="Insect Biochem. Mol. Biol.">
        <title>An insight into the sialome of the horse fly, Tabanus bromius.</title>
        <authorList>
            <person name="Ribeiro J.M."/>
            <person name="Kazimirova M."/>
            <person name="Takac P."/>
            <person name="Andersen J.F."/>
            <person name="Francischetti I.M."/>
        </authorList>
    </citation>
    <scope>NUCLEOTIDE SEQUENCE</scope>
</reference>
<name>A0A0K8TKI3_TABBR</name>
<dbReference type="EMBL" id="GDAI01002736">
    <property type="protein sequence ID" value="JAI14867.1"/>
    <property type="molecule type" value="mRNA"/>
</dbReference>
<evidence type="ECO:0000313" key="1">
    <source>
        <dbReference type="EMBL" id="JAI14867.1"/>
    </source>
</evidence>